<accession>A0A0R2ACV2</accession>
<evidence type="ECO:0000313" key="10">
    <source>
        <dbReference type="Proteomes" id="UP000051733"/>
    </source>
</evidence>
<comment type="caution">
    <text evidence="9">The sequence shown here is derived from an EMBL/GenBank/DDBJ whole genome shotgun (WGS) entry which is preliminary data.</text>
</comment>
<dbReference type="GO" id="GO:0005886">
    <property type="term" value="C:plasma membrane"/>
    <property type="evidence" value="ECO:0007669"/>
    <property type="project" value="UniProtKB-SubCell"/>
</dbReference>
<evidence type="ECO:0000256" key="6">
    <source>
        <dbReference type="ARBA" id="ARBA00023136"/>
    </source>
</evidence>
<organism evidence="9 10">
    <name type="scientific">Paucilactobacillus vaccinostercus DSM 20634</name>
    <dbReference type="NCBI Taxonomy" id="1423813"/>
    <lineage>
        <taxon>Bacteria</taxon>
        <taxon>Bacillati</taxon>
        <taxon>Bacillota</taxon>
        <taxon>Bacilli</taxon>
        <taxon>Lactobacillales</taxon>
        <taxon>Lactobacillaceae</taxon>
        <taxon>Paucilactobacillus</taxon>
    </lineage>
</organism>
<keyword evidence="4 7" id="KW-0812">Transmembrane</keyword>
<feature type="transmembrane region" description="Helical" evidence="7">
    <location>
        <begin position="377"/>
        <end position="398"/>
    </location>
</feature>
<keyword evidence="2" id="KW-0813">Transport</keyword>
<dbReference type="Gene3D" id="1.20.1250.20">
    <property type="entry name" value="MFS general substrate transporter like domains"/>
    <property type="match status" value="2"/>
</dbReference>
<evidence type="ECO:0000313" key="9">
    <source>
        <dbReference type="EMBL" id="KRM60755.1"/>
    </source>
</evidence>
<feature type="transmembrane region" description="Helical" evidence="7">
    <location>
        <begin position="147"/>
        <end position="169"/>
    </location>
</feature>
<feature type="transmembrane region" description="Helical" evidence="7">
    <location>
        <begin position="248"/>
        <end position="267"/>
    </location>
</feature>
<feature type="transmembrane region" description="Helical" evidence="7">
    <location>
        <begin position="472"/>
        <end position="491"/>
    </location>
</feature>
<dbReference type="Proteomes" id="UP000051733">
    <property type="component" value="Unassembled WGS sequence"/>
</dbReference>
<protein>
    <submittedName>
        <fullName evidence="9">MFS family major facilitator transporter, multidrug cation symporter</fullName>
    </submittedName>
</protein>
<evidence type="ECO:0000256" key="1">
    <source>
        <dbReference type="ARBA" id="ARBA00004651"/>
    </source>
</evidence>
<dbReference type="NCBIfam" id="TIGR00711">
    <property type="entry name" value="efflux_EmrB"/>
    <property type="match status" value="1"/>
</dbReference>
<feature type="transmembrane region" description="Helical" evidence="7">
    <location>
        <begin position="85"/>
        <end position="103"/>
    </location>
</feature>
<dbReference type="EMBL" id="AYYY01000061">
    <property type="protein sequence ID" value="KRM60755.1"/>
    <property type="molecule type" value="Genomic_DNA"/>
</dbReference>
<reference evidence="9 10" key="1">
    <citation type="journal article" date="2015" name="Genome Announc.">
        <title>Expanding the biotechnology potential of lactobacilli through comparative genomics of 213 strains and associated genera.</title>
        <authorList>
            <person name="Sun Z."/>
            <person name="Harris H.M."/>
            <person name="McCann A."/>
            <person name="Guo C."/>
            <person name="Argimon S."/>
            <person name="Zhang W."/>
            <person name="Yang X."/>
            <person name="Jeffery I.B."/>
            <person name="Cooney J.C."/>
            <person name="Kagawa T.F."/>
            <person name="Liu W."/>
            <person name="Song Y."/>
            <person name="Salvetti E."/>
            <person name="Wrobel A."/>
            <person name="Rasinkangas P."/>
            <person name="Parkhill J."/>
            <person name="Rea M.C."/>
            <person name="O'Sullivan O."/>
            <person name="Ritari J."/>
            <person name="Douillard F.P."/>
            <person name="Paul Ross R."/>
            <person name="Yang R."/>
            <person name="Briner A.E."/>
            <person name="Felis G.E."/>
            <person name="de Vos W.M."/>
            <person name="Barrangou R."/>
            <person name="Klaenhammer T.R."/>
            <person name="Caufield P.W."/>
            <person name="Cui Y."/>
            <person name="Zhang H."/>
            <person name="O'Toole P.W."/>
        </authorList>
    </citation>
    <scope>NUCLEOTIDE SEQUENCE [LARGE SCALE GENOMIC DNA]</scope>
    <source>
        <strain evidence="9 10">DSM 20634</strain>
    </source>
</reference>
<keyword evidence="3" id="KW-1003">Cell membrane</keyword>
<dbReference type="InterPro" id="IPR036259">
    <property type="entry name" value="MFS_trans_sf"/>
</dbReference>
<feature type="transmembrane region" description="Helical" evidence="7">
    <location>
        <begin position="20"/>
        <end position="41"/>
    </location>
</feature>
<dbReference type="PATRIC" id="fig|1423813.3.peg.246"/>
<evidence type="ECO:0000256" key="7">
    <source>
        <dbReference type="SAM" id="Phobius"/>
    </source>
</evidence>
<feature type="transmembrane region" description="Helical" evidence="7">
    <location>
        <begin position="109"/>
        <end position="135"/>
    </location>
</feature>
<proteinExistence type="predicted"/>
<dbReference type="PROSITE" id="PS50850">
    <property type="entry name" value="MFS"/>
    <property type="match status" value="1"/>
</dbReference>
<dbReference type="Pfam" id="PF07690">
    <property type="entry name" value="MFS_1"/>
    <property type="match status" value="1"/>
</dbReference>
<dbReference type="CDD" id="cd17503">
    <property type="entry name" value="MFS_LmrB_MDR_like"/>
    <property type="match status" value="1"/>
</dbReference>
<evidence type="ECO:0000259" key="8">
    <source>
        <dbReference type="PROSITE" id="PS50850"/>
    </source>
</evidence>
<dbReference type="InterPro" id="IPR020846">
    <property type="entry name" value="MFS_dom"/>
</dbReference>
<comment type="subcellular location">
    <subcellularLocation>
        <location evidence="1">Cell membrane</location>
        <topology evidence="1">Multi-pass membrane protein</topology>
    </subcellularLocation>
</comment>
<gene>
    <name evidence="9" type="ORF">FC26_GL000237</name>
</gene>
<name>A0A0R2ACV2_9LACO</name>
<dbReference type="InterPro" id="IPR004638">
    <property type="entry name" value="EmrB-like"/>
</dbReference>
<evidence type="ECO:0000256" key="3">
    <source>
        <dbReference type="ARBA" id="ARBA00022475"/>
    </source>
</evidence>
<feature type="transmembrane region" description="Helical" evidence="7">
    <location>
        <begin position="189"/>
        <end position="206"/>
    </location>
</feature>
<feature type="transmembrane region" description="Helical" evidence="7">
    <location>
        <begin position="287"/>
        <end position="304"/>
    </location>
</feature>
<keyword evidence="10" id="KW-1185">Reference proteome</keyword>
<dbReference type="AlphaFoldDB" id="A0A0R2ACV2"/>
<feature type="transmembrane region" description="Helical" evidence="7">
    <location>
        <begin position="61"/>
        <end position="78"/>
    </location>
</feature>
<evidence type="ECO:0000256" key="4">
    <source>
        <dbReference type="ARBA" id="ARBA00022692"/>
    </source>
</evidence>
<dbReference type="InterPro" id="IPR011701">
    <property type="entry name" value="MFS"/>
</dbReference>
<feature type="transmembrane region" description="Helical" evidence="7">
    <location>
        <begin position="218"/>
        <end position="236"/>
    </location>
</feature>
<keyword evidence="5 7" id="KW-1133">Transmembrane helix</keyword>
<dbReference type="PANTHER" id="PTHR42718:SF24">
    <property type="entry name" value="MAJOR FACILITATOR SUPERFAMILY (MFS) PROFILE DOMAIN-CONTAINING PROTEIN"/>
    <property type="match status" value="1"/>
</dbReference>
<evidence type="ECO:0000256" key="2">
    <source>
        <dbReference type="ARBA" id="ARBA00022448"/>
    </source>
</evidence>
<dbReference type="STRING" id="1423813.FC26_GL000237"/>
<evidence type="ECO:0000256" key="5">
    <source>
        <dbReference type="ARBA" id="ARBA00022989"/>
    </source>
</evidence>
<sequence length="505" mass="54446">MNTTNHYDVNGKPYHRGLMLALSLFATFAAALMQTSLGTALPRLMTVFDINLSTAQQATTWFILASAIMVPISSFLIKKFSVNQLSIMAYICLALGVAISAFTPAQHDMWLLFVFGRIIAALAVGVMMPLLQIIIVNIYDAQERGTAMGLMGLVVGMAPALGPTLTGWILDQNHVIFGLTISNSWRTIFYLPLAVIVIAVVLSPFLIKDVIKKEDVSLDWLSLVLSSVGFGLFLLGFTNVSSDGWGDLATVVSPIMGGVLLIGLLVWRQLRLEDPFLDVRVFKSKRFTLTTLAMVLSTMAMMGVEMMLPTYLQNVHGLSALDSGLTLLPGALLMGLFSPIAGKLYEKAGIQRLTIAGFSILAIGTIPFAFIDISTTTLTIVVMYALRMIGIALVLMPLTTEAMAALPIEKATDGTAVNNTARQVASSVGTAILTSITQNVINQNEPAKHLKTLNPLKYADQYLNASMDGFRVAFIVGLGFAICGLILAFWLKSHSQRVTDGEGAA</sequence>
<dbReference type="OrthoDB" id="9816041at2"/>
<feature type="domain" description="Major facilitator superfamily (MFS) profile" evidence="8">
    <location>
        <begin position="19"/>
        <end position="496"/>
    </location>
</feature>
<dbReference type="SUPFAM" id="SSF103473">
    <property type="entry name" value="MFS general substrate transporter"/>
    <property type="match status" value="1"/>
</dbReference>
<dbReference type="PANTHER" id="PTHR42718">
    <property type="entry name" value="MAJOR FACILITATOR SUPERFAMILY MULTIDRUG TRANSPORTER MFSC"/>
    <property type="match status" value="1"/>
</dbReference>
<dbReference type="RefSeq" id="WP_057779970.1">
    <property type="nucleotide sequence ID" value="NZ_AYYY01000061.1"/>
</dbReference>
<feature type="transmembrane region" description="Helical" evidence="7">
    <location>
        <begin position="353"/>
        <end position="371"/>
    </location>
</feature>
<keyword evidence="6 7" id="KW-0472">Membrane</keyword>
<dbReference type="GO" id="GO:0022857">
    <property type="term" value="F:transmembrane transporter activity"/>
    <property type="evidence" value="ECO:0007669"/>
    <property type="project" value="InterPro"/>
</dbReference>
<feature type="transmembrane region" description="Helical" evidence="7">
    <location>
        <begin position="324"/>
        <end position="341"/>
    </location>
</feature>